<dbReference type="EMBL" id="CP042345">
    <property type="protein sequence ID" value="QEA15030.1"/>
    <property type="molecule type" value="Genomic_DNA"/>
</dbReference>
<comment type="function">
    <text evidence="7">Single strand-specific metallo-endoribonuclease involved in late-stage 70S ribosome quality control and in maturation of the 3' terminus of the 16S rRNA.</text>
</comment>
<evidence type="ECO:0000256" key="1">
    <source>
        <dbReference type="ARBA" id="ARBA00010875"/>
    </source>
</evidence>
<feature type="binding site" evidence="7">
    <location>
        <position position="132"/>
    </location>
    <ligand>
        <name>Zn(2+)</name>
        <dbReference type="ChEBI" id="CHEBI:29105"/>
        <note>catalytic</note>
    </ligand>
</feature>
<keyword evidence="4 7" id="KW-0255">Endonuclease</keyword>
<dbReference type="HAMAP" id="MF_00009">
    <property type="entry name" value="Endoribonucl_YbeY"/>
    <property type="match status" value="1"/>
</dbReference>
<organism evidence="8 9">
    <name type="scientific">Novosphingobium ginsenosidimutans</name>
    <dbReference type="NCBI Taxonomy" id="1176536"/>
    <lineage>
        <taxon>Bacteria</taxon>
        <taxon>Pseudomonadati</taxon>
        <taxon>Pseudomonadota</taxon>
        <taxon>Alphaproteobacteria</taxon>
        <taxon>Sphingomonadales</taxon>
        <taxon>Sphingomonadaceae</taxon>
        <taxon>Novosphingobium</taxon>
    </lineage>
</organism>
<dbReference type="Pfam" id="PF02130">
    <property type="entry name" value="YbeY"/>
    <property type="match status" value="1"/>
</dbReference>
<dbReference type="Proteomes" id="UP000321172">
    <property type="component" value="Chromosome"/>
</dbReference>
<evidence type="ECO:0000256" key="3">
    <source>
        <dbReference type="ARBA" id="ARBA00022723"/>
    </source>
</evidence>
<dbReference type="GO" id="GO:0005737">
    <property type="term" value="C:cytoplasm"/>
    <property type="evidence" value="ECO:0007669"/>
    <property type="project" value="UniProtKB-SubCell"/>
</dbReference>
<dbReference type="GO" id="GO:0004222">
    <property type="term" value="F:metalloendopeptidase activity"/>
    <property type="evidence" value="ECO:0007669"/>
    <property type="project" value="InterPro"/>
</dbReference>
<feature type="binding site" evidence="7">
    <location>
        <position position="122"/>
    </location>
    <ligand>
        <name>Zn(2+)</name>
        <dbReference type="ChEBI" id="CHEBI:29105"/>
        <note>catalytic</note>
    </ligand>
</feature>
<comment type="cofactor">
    <cofactor evidence="7">
        <name>Zn(2+)</name>
        <dbReference type="ChEBI" id="CHEBI:29105"/>
    </cofactor>
    <text evidence="7">Binds 1 zinc ion.</text>
</comment>
<evidence type="ECO:0000256" key="7">
    <source>
        <dbReference type="HAMAP-Rule" id="MF_00009"/>
    </source>
</evidence>
<dbReference type="Gene3D" id="3.40.390.30">
    <property type="entry name" value="Metalloproteases ('zincins'), catalytic domain"/>
    <property type="match status" value="1"/>
</dbReference>
<evidence type="ECO:0000256" key="5">
    <source>
        <dbReference type="ARBA" id="ARBA00022801"/>
    </source>
</evidence>
<proteinExistence type="inferred from homology"/>
<dbReference type="GO" id="GO:0004521">
    <property type="term" value="F:RNA endonuclease activity"/>
    <property type="evidence" value="ECO:0007669"/>
    <property type="project" value="UniProtKB-UniRule"/>
</dbReference>
<keyword evidence="7" id="KW-0963">Cytoplasm</keyword>
<comment type="similarity">
    <text evidence="1 7">Belongs to the endoribonuclease YbeY family.</text>
</comment>
<keyword evidence="5 7" id="KW-0378">Hydrolase</keyword>
<keyword evidence="3 7" id="KW-0479">Metal-binding</keyword>
<keyword evidence="6 7" id="KW-0862">Zinc</keyword>
<evidence type="ECO:0000313" key="9">
    <source>
        <dbReference type="Proteomes" id="UP000321172"/>
    </source>
</evidence>
<keyword evidence="9" id="KW-1185">Reference proteome</keyword>
<dbReference type="GO" id="GO:0006364">
    <property type="term" value="P:rRNA processing"/>
    <property type="evidence" value="ECO:0007669"/>
    <property type="project" value="UniProtKB-UniRule"/>
</dbReference>
<dbReference type="GO" id="GO:0008270">
    <property type="term" value="F:zinc ion binding"/>
    <property type="evidence" value="ECO:0007669"/>
    <property type="project" value="UniProtKB-UniRule"/>
</dbReference>
<dbReference type="AlphaFoldDB" id="A0A5B8S0F6"/>
<keyword evidence="7" id="KW-0698">rRNA processing</keyword>
<protein>
    <recommendedName>
        <fullName evidence="7">Endoribonuclease YbeY</fullName>
        <ecNumber evidence="7">3.1.-.-</ecNumber>
    </recommendedName>
</protein>
<comment type="subcellular location">
    <subcellularLocation>
        <location evidence="7">Cytoplasm</location>
    </subcellularLocation>
</comment>
<name>A0A5B8S0F6_9SPHN</name>
<evidence type="ECO:0000256" key="4">
    <source>
        <dbReference type="ARBA" id="ARBA00022759"/>
    </source>
</evidence>
<gene>
    <name evidence="7 8" type="primary">ybeY</name>
    <name evidence="8" type="ORF">FRF71_02145</name>
</gene>
<reference evidence="8 9" key="1">
    <citation type="journal article" date="2013" name="J. Microbiol. Biotechnol.">
        <title>Novosphingobium ginsenosidimutans sp. nov., with the ability to convert ginsenoside.</title>
        <authorList>
            <person name="Kim J.K."/>
            <person name="He D."/>
            <person name="Liu Q.M."/>
            <person name="Park H.Y."/>
            <person name="Jung M.S."/>
            <person name="Yoon M.H."/>
            <person name="Kim S.C."/>
            <person name="Im W.T."/>
        </authorList>
    </citation>
    <scope>NUCLEOTIDE SEQUENCE [LARGE SCALE GENOMIC DNA]</scope>
    <source>
        <strain evidence="8 9">FW-6</strain>
    </source>
</reference>
<dbReference type="EC" id="3.1.-.-" evidence="7"/>
<dbReference type="PANTHER" id="PTHR46986:SF1">
    <property type="entry name" value="ENDORIBONUCLEASE YBEY, CHLOROPLASTIC"/>
    <property type="match status" value="1"/>
</dbReference>
<dbReference type="KEGG" id="ngf:FRF71_02145"/>
<dbReference type="OrthoDB" id="9807740at2"/>
<dbReference type="PANTHER" id="PTHR46986">
    <property type="entry name" value="ENDORIBONUCLEASE YBEY, CHLOROPLASTIC"/>
    <property type="match status" value="1"/>
</dbReference>
<dbReference type="NCBIfam" id="TIGR00043">
    <property type="entry name" value="rRNA maturation RNase YbeY"/>
    <property type="match status" value="1"/>
</dbReference>
<dbReference type="RefSeq" id="WP_147089011.1">
    <property type="nucleotide sequence ID" value="NZ_BAABJD010000002.1"/>
</dbReference>
<evidence type="ECO:0000256" key="6">
    <source>
        <dbReference type="ARBA" id="ARBA00022833"/>
    </source>
</evidence>
<feature type="binding site" evidence="7">
    <location>
        <position position="126"/>
    </location>
    <ligand>
        <name>Zn(2+)</name>
        <dbReference type="ChEBI" id="CHEBI:29105"/>
        <note>catalytic</note>
    </ligand>
</feature>
<evidence type="ECO:0000256" key="2">
    <source>
        <dbReference type="ARBA" id="ARBA00022722"/>
    </source>
</evidence>
<dbReference type="InterPro" id="IPR023091">
    <property type="entry name" value="MetalPrtase_cat_dom_sf_prd"/>
</dbReference>
<dbReference type="SUPFAM" id="SSF55486">
    <property type="entry name" value="Metalloproteases ('zincins'), catalytic domain"/>
    <property type="match status" value="1"/>
</dbReference>
<evidence type="ECO:0000313" key="8">
    <source>
        <dbReference type="EMBL" id="QEA15030.1"/>
    </source>
</evidence>
<sequence>MELEIAIEAGWPTPPNWEAVAGRALAALSQVAPELANPRLSASLLFSDDAEVHELNREWRGKDKPTNVLSFPMLEREGLLALSPEGPPELLGDIALALETCAREAADKGVPLEHHAAHLVVHGLLHLAGHDHVHSDEDAAAMEALEIKALALMGIADPYGDRDPVTGSPKGD</sequence>
<keyword evidence="7" id="KW-0690">Ribosome biogenesis</keyword>
<keyword evidence="2 7" id="KW-0540">Nuclease</keyword>
<dbReference type="InterPro" id="IPR002036">
    <property type="entry name" value="YbeY"/>
</dbReference>
<dbReference type="PROSITE" id="PS01306">
    <property type="entry name" value="UPF0054"/>
    <property type="match status" value="1"/>
</dbReference>
<accession>A0A5B8S0F6</accession>
<dbReference type="InterPro" id="IPR020549">
    <property type="entry name" value="YbeY_CS"/>
</dbReference>